<dbReference type="Proteomes" id="UP000229340">
    <property type="component" value="Chromosome"/>
</dbReference>
<dbReference type="CDD" id="cd13702">
    <property type="entry name" value="PBP2_mlr5654_like"/>
    <property type="match status" value="1"/>
</dbReference>
<evidence type="ECO:0000256" key="3">
    <source>
        <dbReference type="ARBA" id="ARBA00022729"/>
    </source>
</evidence>
<dbReference type="EMBL" id="CP024443">
    <property type="protein sequence ID" value="ATR79146.1"/>
    <property type="molecule type" value="Genomic_DNA"/>
</dbReference>
<evidence type="ECO:0000256" key="4">
    <source>
        <dbReference type="RuleBase" id="RU003744"/>
    </source>
</evidence>
<dbReference type="PANTHER" id="PTHR35936">
    <property type="entry name" value="MEMBRANE-BOUND LYTIC MUREIN TRANSGLYCOSYLASE F"/>
    <property type="match status" value="1"/>
</dbReference>
<dbReference type="InterPro" id="IPR018313">
    <property type="entry name" value="SBP_3_CS"/>
</dbReference>
<organism evidence="7 8">
    <name type="scientific">Faucicola osloensis</name>
    <name type="common">Moraxella osloensis</name>
    <dbReference type="NCBI Taxonomy" id="34062"/>
    <lineage>
        <taxon>Bacteria</taxon>
        <taxon>Pseudomonadati</taxon>
        <taxon>Pseudomonadota</taxon>
        <taxon>Gammaproteobacteria</taxon>
        <taxon>Moraxellales</taxon>
        <taxon>Moraxellaceae</taxon>
        <taxon>Faucicola</taxon>
    </lineage>
</organism>
<dbReference type="STRING" id="34062.AXE82_03850"/>
<dbReference type="PROSITE" id="PS51257">
    <property type="entry name" value="PROKAR_LIPOPROTEIN"/>
    <property type="match status" value="1"/>
</dbReference>
<feature type="domain" description="Solute-binding protein family 3/N-terminal" evidence="5">
    <location>
        <begin position="47"/>
        <end position="266"/>
    </location>
</feature>
<dbReference type="SMART" id="SM00079">
    <property type="entry name" value="PBPe"/>
    <property type="match status" value="1"/>
</dbReference>
<name>A0A2D2LVY0_FAUOS</name>
<evidence type="ECO:0000313" key="7">
    <source>
        <dbReference type="EMBL" id="ATR79146.1"/>
    </source>
</evidence>
<dbReference type="InterPro" id="IPR001638">
    <property type="entry name" value="Solute-binding_3/MltF_N"/>
</dbReference>
<evidence type="ECO:0000259" key="5">
    <source>
        <dbReference type="SMART" id="SM00062"/>
    </source>
</evidence>
<evidence type="ECO:0000313" key="8">
    <source>
        <dbReference type="Proteomes" id="UP000229340"/>
    </source>
</evidence>
<dbReference type="PANTHER" id="PTHR35936:SF17">
    <property type="entry name" value="ARGININE-BINDING EXTRACELLULAR PROTEIN ARTP"/>
    <property type="match status" value="1"/>
</dbReference>
<keyword evidence="3" id="KW-0732">Signal</keyword>
<evidence type="ECO:0000259" key="6">
    <source>
        <dbReference type="SMART" id="SM00079"/>
    </source>
</evidence>
<dbReference type="RefSeq" id="WP_100270364.1">
    <property type="nucleotide sequence ID" value="NZ_CP024443.1"/>
</dbReference>
<dbReference type="InterPro" id="IPR001320">
    <property type="entry name" value="Iontro_rcpt_C"/>
</dbReference>
<comment type="subcellular location">
    <subcellularLocation>
        <location evidence="1">Cell envelope</location>
    </subcellularLocation>
</comment>
<dbReference type="GO" id="GO:0030313">
    <property type="term" value="C:cell envelope"/>
    <property type="evidence" value="ECO:0007669"/>
    <property type="project" value="UniProtKB-SubCell"/>
</dbReference>
<evidence type="ECO:0000256" key="2">
    <source>
        <dbReference type="ARBA" id="ARBA00010333"/>
    </source>
</evidence>
<protein>
    <submittedName>
        <fullName evidence="7">ABC transporter substrate-binding protein</fullName>
    </submittedName>
</protein>
<dbReference type="SMART" id="SM00062">
    <property type="entry name" value="PBPb"/>
    <property type="match status" value="1"/>
</dbReference>
<dbReference type="Pfam" id="PF00497">
    <property type="entry name" value="SBP_bac_3"/>
    <property type="match status" value="1"/>
</dbReference>
<proteinExistence type="inferred from homology"/>
<dbReference type="SUPFAM" id="SSF53850">
    <property type="entry name" value="Periplasmic binding protein-like II"/>
    <property type="match status" value="1"/>
</dbReference>
<comment type="similarity">
    <text evidence="2 4">Belongs to the bacterial solute-binding protein 3 family.</text>
</comment>
<gene>
    <name evidence="7" type="ORF">NP7_07735</name>
</gene>
<dbReference type="GO" id="GO:0015276">
    <property type="term" value="F:ligand-gated monoatomic ion channel activity"/>
    <property type="evidence" value="ECO:0007669"/>
    <property type="project" value="InterPro"/>
</dbReference>
<dbReference type="PROSITE" id="PS01039">
    <property type="entry name" value="SBP_BACTERIAL_3"/>
    <property type="match status" value="1"/>
</dbReference>
<dbReference type="AlphaFoldDB" id="A0A2D2LVY0"/>
<accession>A0A2D2LVY0</accession>
<sequence>MKQLSVLGVSSLAILMGVTACQKPAQKSADTAAASNATTAANADMPQIRIATESSFVPFSYKDANGKLIGFEIDLADALCAEAKLKCEVISQDWDGLIPGLQAQKYHAIMAGMSDTAERRKVVAFSDPYFTNNLVIIGKKGVDKGADDLAGKSVGAQRSTTAAEYLAKNFPKATPKLYDTQDNAYLDLESGRIDLMISDSAPALYWLKTAKGQGFEVKGQPINIDDNIAIAFRQNDPLIGKFNTALAALKANGTYDKISQKYFADLPK</sequence>
<reference evidence="8" key="1">
    <citation type="submission" date="2017-11" db="EMBL/GenBank/DDBJ databases">
        <title>Complete genome sequence of Moraxella osloensis NP7 isolated from human skin.</title>
        <authorList>
            <person name="Lee K."/>
            <person name="Lim J.Y."/>
            <person name="Hwang I."/>
        </authorList>
    </citation>
    <scope>NUCLEOTIDE SEQUENCE [LARGE SCALE GENOMIC DNA]</scope>
    <source>
        <strain evidence="8">NP7</strain>
    </source>
</reference>
<dbReference type="Gene3D" id="3.40.190.10">
    <property type="entry name" value="Periplasmic binding protein-like II"/>
    <property type="match status" value="2"/>
</dbReference>
<evidence type="ECO:0000256" key="1">
    <source>
        <dbReference type="ARBA" id="ARBA00004196"/>
    </source>
</evidence>
<feature type="domain" description="Ionotropic glutamate receptor C-terminal" evidence="6">
    <location>
        <begin position="47"/>
        <end position="265"/>
    </location>
</feature>
<dbReference type="GO" id="GO:0016020">
    <property type="term" value="C:membrane"/>
    <property type="evidence" value="ECO:0007669"/>
    <property type="project" value="InterPro"/>
</dbReference>